<organism evidence="2 3">
    <name type="scientific">Armillaria tabescens</name>
    <name type="common">Ringless honey mushroom</name>
    <name type="synonym">Agaricus tabescens</name>
    <dbReference type="NCBI Taxonomy" id="1929756"/>
    <lineage>
        <taxon>Eukaryota</taxon>
        <taxon>Fungi</taxon>
        <taxon>Dikarya</taxon>
        <taxon>Basidiomycota</taxon>
        <taxon>Agaricomycotina</taxon>
        <taxon>Agaricomycetes</taxon>
        <taxon>Agaricomycetidae</taxon>
        <taxon>Agaricales</taxon>
        <taxon>Marasmiineae</taxon>
        <taxon>Physalacriaceae</taxon>
        <taxon>Desarmillaria</taxon>
    </lineage>
</organism>
<comment type="caution">
    <text evidence="2">The sequence shown here is derived from an EMBL/GenBank/DDBJ whole genome shotgun (WGS) entry which is preliminary data.</text>
</comment>
<dbReference type="AlphaFoldDB" id="A0AA39KBP2"/>
<evidence type="ECO:0000313" key="2">
    <source>
        <dbReference type="EMBL" id="KAK0457853.1"/>
    </source>
</evidence>
<dbReference type="SUPFAM" id="SSF64288">
    <property type="entry name" value="Chorismate lyase-like"/>
    <property type="match status" value="1"/>
</dbReference>
<reference evidence="2" key="1">
    <citation type="submission" date="2023-06" db="EMBL/GenBank/DDBJ databases">
        <authorList>
            <consortium name="Lawrence Berkeley National Laboratory"/>
            <person name="Ahrendt S."/>
            <person name="Sahu N."/>
            <person name="Indic B."/>
            <person name="Wong-Bajracharya J."/>
            <person name="Merenyi Z."/>
            <person name="Ke H.-M."/>
            <person name="Monk M."/>
            <person name="Kocsube S."/>
            <person name="Drula E."/>
            <person name="Lipzen A."/>
            <person name="Balint B."/>
            <person name="Henrissat B."/>
            <person name="Andreopoulos B."/>
            <person name="Martin F.M."/>
            <person name="Harder C.B."/>
            <person name="Rigling D."/>
            <person name="Ford K.L."/>
            <person name="Foster G.D."/>
            <person name="Pangilinan J."/>
            <person name="Papanicolaou A."/>
            <person name="Barry K."/>
            <person name="LaButti K."/>
            <person name="Viragh M."/>
            <person name="Koriabine M."/>
            <person name="Yan M."/>
            <person name="Riley R."/>
            <person name="Champramary S."/>
            <person name="Plett K.L."/>
            <person name="Tsai I.J."/>
            <person name="Slot J."/>
            <person name="Sipos G."/>
            <person name="Plett J."/>
            <person name="Nagy L.G."/>
            <person name="Grigoriev I.V."/>
        </authorList>
    </citation>
    <scope>NUCLEOTIDE SEQUENCE</scope>
    <source>
        <strain evidence="2">CCBAS 213</strain>
    </source>
</reference>
<evidence type="ECO:0000256" key="1">
    <source>
        <dbReference type="SAM" id="Phobius"/>
    </source>
</evidence>
<keyword evidence="1" id="KW-0472">Membrane</keyword>
<name>A0AA39KBP2_ARMTA</name>
<keyword evidence="1" id="KW-0812">Transmembrane</keyword>
<accession>A0AA39KBP2</accession>
<dbReference type="GeneID" id="85352100"/>
<keyword evidence="3" id="KW-1185">Reference proteome</keyword>
<sequence length="248" mass="27525">MATPFYTFNSSGTSINYAWPEGLTGIERIALASQGDLQRVLSAFFARPIQIDPVYSHTQLALSSDLPKVTLELPNSKVIDSASPESPITQTRKVFLQCAGKTVCTATSTIRMTSPRAANLVLVDKYPIGQTFRMLGQQPAFELLGVEFGRPPKSTDKEGYDDDVEEEQLWRRYRLSVEGFEAEILEVFPSRDMFSRGTDWLYDSPDSGPGSAICAVSHMWIMFILFVVLFMALIAISLAFTSIPADFV</sequence>
<dbReference type="Proteomes" id="UP001175211">
    <property type="component" value="Unassembled WGS sequence"/>
</dbReference>
<proteinExistence type="predicted"/>
<evidence type="ECO:0000313" key="3">
    <source>
        <dbReference type="Proteomes" id="UP001175211"/>
    </source>
</evidence>
<dbReference type="RefSeq" id="XP_060330152.1">
    <property type="nucleotide sequence ID" value="XM_060468552.1"/>
</dbReference>
<keyword evidence="1" id="KW-1133">Transmembrane helix</keyword>
<dbReference type="EMBL" id="JAUEPS010000020">
    <property type="protein sequence ID" value="KAK0457853.1"/>
    <property type="molecule type" value="Genomic_DNA"/>
</dbReference>
<feature type="transmembrane region" description="Helical" evidence="1">
    <location>
        <begin position="219"/>
        <end position="240"/>
    </location>
</feature>
<dbReference type="InterPro" id="IPR028978">
    <property type="entry name" value="Chorismate_lyase_/UTRA_dom_sf"/>
</dbReference>
<gene>
    <name evidence="2" type="ORF">EV420DRAFT_1309588</name>
</gene>
<dbReference type="Gene3D" id="3.40.1410.10">
    <property type="entry name" value="Chorismate lyase-like"/>
    <property type="match status" value="1"/>
</dbReference>
<protein>
    <submittedName>
        <fullName evidence="2">Uncharacterized protein</fullName>
    </submittedName>
</protein>